<dbReference type="EMBL" id="CP026262">
    <property type="protein sequence ID" value="AWP19550.1"/>
    <property type="molecule type" value="Genomic_DNA"/>
</dbReference>
<accession>A0A2U9CUA1</accession>
<gene>
    <name evidence="1" type="ORF">SMAX5B_008367</name>
</gene>
<name>A0A2U9CUA1_SCOMX</name>
<evidence type="ECO:0000313" key="2">
    <source>
        <dbReference type="Proteomes" id="UP000246464"/>
    </source>
</evidence>
<organism evidence="1 2">
    <name type="scientific">Scophthalmus maximus</name>
    <name type="common">Turbot</name>
    <name type="synonym">Psetta maxima</name>
    <dbReference type="NCBI Taxonomy" id="52904"/>
    <lineage>
        <taxon>Eukaryota</taxon>
        <taxon>Metazoa</taxon>
        <taxon>Chordata</taxon>
        <taxon>Craniata</taxon>
        <taxon>Vertebrata</taxon>
        <taxon>Euteleostomi</taxon>
        <taxon>Actinopterygii</taxon>
        <taxon>Neopterygii</taxon>
        <taxon>Teleostei</taxon>
        <taxon>Neoteleostei</taxon>
        <taxon>Acanthomorphata</taxon>
        <taxon>Carangaria</taxon>
        <taxon>Pleuronectiformes</taxon>
        <taxon>Pleuronectoidei</taxon>
        <taxon>Scophthalmidae</taxon>
        <taxon>Scophthalmus</taxon>
    </lineage>
</organism>
<evidence type="ECO:0000313" key="1">
    <source>
        <dbReference type="EMBL" id="AWP19550.1"/>
    </source>
</evidence>
<protein>
    <submittedName>
        <fullName evidence="1">Uncharacterized protein</fullName>
    </submittedName>
</protein>
<dbReference type="AlphaFoldDB" id="A0A2U9CUA1"/>
<proteinExistence type="predicted"/>
<dbReference type="Proteomes" id="UP000246464">
    <property type="component" value="Chromosome 20"/>
</dbReference>
<sequence length="490" mass="54505">METETDHHTGASNYLCTAGGMGSLFGDDTDFFTSSNSIPFFSRSTIDRMPDTDVLQQVVEMCFPEQVPKAREETCVNGRLWVKERQDPIIGHVREQASGVLLYDERESSERHLLTSDPCPGPGGMGRQRALNATYHRSRDEPPKPHGSYVRQRPMRPQALDVFPYEDQTEGSTQAHSRRICSMTELPRDVDRSGGSWVSGAGTVASHNEHQDVVLRKDWIPGSGQEDRTQVAQSDGAAWVTGPGSREYDGDRTHIARLSHANRLRWKSRGFSKEQHDASNRAWFHEMTYEVCEDIKALRKPPAVPPQADQSLEYVSHPCQGLKRPRGNGIWDVEDGQGDRDVVRLDLVSSANLSPAAQWGLGIEHCSDGAVKTKPGASNRNLIWPRGFAYEPKVTCKTLDCETAKQTYHAINLSAPAQTGFSHTELLVDSLPSLRRDDVLPGRGVHRSGRSGRDTAQDSYAVQFSGKQYWTSTRVSKYMPSCLEPLPCTA</sequence>
<keyword evidence="2" id="KW-1185">Reference proteome</keyword>
<reference evidence="1 2" key="1">
    <citation type="submission" date="2017-12" db="EMBL/GenBank/DDBJ databases">
        <title>Integrating genomic resources of turbot (Scophthalmus maximus) in depth evaluation of genetic and physical mapping variation across individuals.</title>
        <authorList>
            <person name="Martinez P."/>
        </authorList>
    </citation>
    <scope>NUCLEOTIDE SEQUENCE [LARGE SCALE GENOMIC DNA]</scope>
</reference>